<accession>A0A7H8T7B5</accession>
<reference evidence="3 4" key="1">
    <citation type="submission" date="2020-06" db="EMBL/GenBank/DDBJ databases">
        <title>Genome mining for natural products.</title>
        <authorList>
            <person name="Zhang B."/>
            <person name="Shi J."/>
            <person name="Ge H."/>
        </authorList>
    </citation>
    <scope>NUCLEOTIDE SEQUENCE [LARGE SCALE GENOMIC DNA]</scope>
    <source>
        <strain evidence="3 4">NA02069</strain>
    </source>
</reference>
<dbReference type="RefSeq" id="WP_176575823.1">
    <property type="nucleotide sequence ID" value="NZ_CBDRGH010000001.1"/>
</dbReference>
<dbReference type="AlphaFoldDB" id="A0A7H8T7B5"/>
<dbReference type="EMBL" id="CP056041">
    <property type="protein sequence ID" value="QKZ19307.1"/>
    <property type="molecule type" value="Genomic_DNA"/>
</dbReference>
<proteinExistence type="predicted"/>
<feature type="compositionally biased region" description="Low complexity" evidence="1">
    <location>
        <begin position="346"/>
        <end position="358"/>
    </location>
</feature>
<feature type="compositionally biased region" description="Pro residues" evidence="1">
    <location>
        <begin position="614"/>
        <end position="642"/>
    </location>
</feature>
<feature type="compositionally biased region" description="Pro residues" evidence="1">
    <location>
        <begin position="395"/>
        <end position="408"/>
    </location>
</feature>
<evidence type="ECO:0000313" key="4">
    <source>
        <dbReference type="Proteomes" id="UP000509418"/>
    </source>
</evidence>
<sequence length="682" mass="74650">MNDFQDRGPVQQVVYRWDGNHGRQGTGMNAVAHSCDAERAEELGRELGPLLWVSGAAAARPSVVRTLSGDGAVLLVRRWPTTDRGGRPSTVSHVLVGDRGTLKVRQCLGLAYGGWGSREKAESASGKQDPVESAKLDALALKRLPQMLDRLPSVKHALTLTAAEWLRDPTQRLSLLMDEKGHPGWPDQEEVPLVYLGLFLLFGPWLEQQWTFATYDTADSHPLRLTSVPRWEPDTGGSGPLARVRGGRPANSRFELWAGSELVRHVLAHPEADAGVPQLTDELRGGAALDWERRRARLKEILGTDRTPPNGTRLPASAPAPRTRETQAPVETPGLAERDRDPAPAPAAVASEPYATAYTEPYTESYVEPYTESYAEPRQEPPPSESRADPYARPHTPPPPQPHLPPYAHPHANSAPVPPPQPPPPPSPTAPPHFLPQPELHRELCGYRRGDGMGQSVLLAELRRQPDEVLVHELRTREIPPQSVELLLDVLGEPLRADRRSLELRHALCAEVLENGLYFTPHVAGADGRSGADRASRAAHLFTWAVAPLARDERHLRQLQELLYRLSRDPHPTTGNWLRQSIIDPPGGRVPDLPPVVWSRLLSNALTRMDKPPHSAPPPAQSLPSPHTAPAPMTPPPQPPPFGKQSFMARITGGFGTAGCLLAGGLSFCVIAIIIVIVWFLS</sequence>
<evidence type="ECO:0000313" key="3">
    <source>
        <dbReference type="EMBL" id="QKZ19307.1"/>
    </source>
</evidence>
<feature type="transmembrane region" description="Helical" evidence="2">
    <location>
        <begin position="655"/>
        <end position="681"/>
    </location>
</feature>
<name>A0A7H8T7B5_STRCX</name>
<keyword evidence="2" id="KW-1133">Transmembrane helix</keyword>
<evidence type="ECO:0000256" key="2">
    <source>
        <dbReference type="SAM" id="Phobius"/>
    </source>
</evidence>
<dbReference type="Proteomes" id="UP000509418">
    <property type="component" value="Chromosome"/>
</dbReference>
<feature type="region of interest" description="Disordered" evidence="1">
    <location>
        <begin position="300"/>
        <end position="437"/>
    </location>
</feature>
<keyword evidence="4" id="KW-1185">Reference proteome</keyword>
<feature type="compositionally biased region" description="Pro residues" evidence="1">
    <location>
        <begin position="416"/>
        <end position="435"/>
    </location>
</feature>
<organism evidence="3 4">
    <name type="scientific">Streptomyces chartreusis</name>
    <dbReference type="NCBI Taxonomy" id="1969"/>
    <lineage>
        <taxon>Bacteria</taxon>
        <taxon>Bacillati</taxon>
        <taxon>Actinomycetota</taxon>
        <taxon>Actinomycetes</taxon>
        <taxon>Kitasatosporales</taxon>
        <taxon>Streptomycetaceae</taxon>
        <taxon>Streptomyces</taxon>
    </lineage>
</organism>
<evidence type="ECO:0000256" key="1">
    <source>
        <dbReference type="SAM" id="MobiDB-lite"/>
    </source>
</evidence>
<keyword evidence="2" id="KW-0812">Transmembrane</keyword>
<feature type="region of interest" description="Disordered" evidence="1">
    <location>
        <begin position="608"/>
        <end position="645"/>
    </location>
</feature>
<protein>
    <submittedName>
        <fullName evidence="3">Uncharacterized protein</fullName>
    </submittedName>
</protein>
<gene>
    <name evidence="3" type="ORF">HUT05_19210</name>
</gene>
<keyword evidence="2" id="KW-0472">Membrane</keyword>